<accession>A0A914X365</accession>
<dbReference type="Proteomes" id="UP000887566">
    <property type="component" value="Unplaced"/>
</dbReference>
<name>A0A914X365_9BILA</name>
<organism evidence="1 2">
    <name type="scientific">Plectus sambesii</name>
    <dbReference type="NCBI Taxonomy" id="2011161"/>
    <lineage>
        <taxon>Eukaryota</taxon>
        <taxon>Metazoa</taxon>
        <taxon>Ecdysozoa</taxon>
        <taxon>Nematoda</taxon>
        <taxon>Chromadorea</taxon>
        <taxon>Plectida</taxon>
        <taxon>Plectina</taxon>
        <taxon>Plectoidea</taxon>
        <taxon>Plectidae</taxon>
        <taxon>Plectus</taxon>
    </lineage>
</organism>
<evidence type="ECO:0000313" key="2">
    <source>
        <dbReference type="WBParaSite" id="PSAMB.scaffold5840size10768.g27429.t1"/>
    </source>
</evidence>
<reference evidence="2" key="1">
    <citation type="submission" date="2022-11" db="UniProtKB">
        <authorList>
            <consortium name="WormBaseParasite"/>
        </authorList>
    </citation>
    <scope>IDENTIFICATION</scope>
</reference>
<dbReference type="WBParaSite" id="PSAMB.scaffold5840size10768.g27429.t1">
    <property type="protein sequence ID" value="PSAMB.scaffold5840size10768.g27429.t1"/>
    <property type="gene ID" value="PSAMB.scaffold5840size10768.g27429"/>
</dbReference>
<evidence type="ECO:0000313" key="1">
    <source>
        <dbReference type="Proteomes" id="UP000887566"/>
    </source>
</evidence>
<protein>
    <submittedName>
        <fullName evidence="2">Uncharacterized protein</fullName>
    </submittedName>
</protein>
<sequence>MRTRFLPDLCWLMAIGDTRQTSVVYICGGGRQTLVEERVKEAKEGSERMREALGGNFARRFMGAERPAASGDRGVSALAGDEEESADLWRLTYAPAQSIISVVHSLSPLFNARNIAASRH</sequence>
<proteinExistence type="predicted"/>
<dbReference type="AlphaFoldDB" id="A0A914X365"/>
<keyword evidence="1" id="KW-1185">Reference proteome</keyword>